<gene>
    <name evidence="1" type="ORF">LEP1GSC133_1057</name>
</gene>
<protein>
    <submittedName>
        <fullName evidence="1">Uncharacterized protein</fullName>
    </submittedName>
</protein>
<dbReference type="AlphaFoldDB" id="M6WQQ5"/>
<dbReference type="Proteomes" id="UP000012159">
    <property type="component" value="Unassembled WGS sequence"/>
</dbReference>
<dbReference type="STRING" id="1192866.LEP1GSC133_1057"/>
<name>M6WQQ5_LEPBO</name>
<sequence>MLFEFTLPLRYEKNFLPNKKSSRKKQGRIPFFLIFNFGYRNTRLESVPSFVSIYKKVLAMALSKVKLSIVIVHFNSFGVCPRKELYKNI</sequence>
<dbReference type="EMBL" id="AKWF02000033">
    <property type="protein sequence ID" value="EMO64098.1"/>
    <property type="molecule type" value="Genomic_DNA"/>
</dbReference>
<reference evidence="1 2" key="1">
    <citation type="submission" date="2013-01" db="EMBL/GenBank/DDBJ databases">
        <authorList>
            <person name="Harkins D.M."/>
            <person name="Durkin A.S."/>
            <person name="Brinkac L.M."/>
            <person name="Haft D.H."/>
            <person name="Selengut J.D."/>
            <person name="Sanka R."/>
            <person name="DePew J."/>
            <person name="Purushe J."/>
            <person name="Picardeau M."/>
            <person name="Werts C."/>
            <person name="Goarant C."/>
            <person name="Vinetz J.M."/>
            <person name="Sutton G.G."/>
            <person name="Nierman W.C."/>
            <person name="Fouts D.E."/>
        </authorList>
    </citation>
    <scope>NUCLEOTIDE SEQUENCE [LARGE SCALE GENOMIC DNA]</scope>
    <source>
        <strain evidence="1 2">200901868</strain>
    </source>
</reference>
<evidence type="ECO:0000313" key="2">
    <source>
        <dbReference type="Proteomes" id="UP000012159"/>
    </source>
</evidence>
<evidence type="ECO:0000313" key="1">
    <source>
        <dbReference type="EMBL" id="EMO64098.1"/>
    </source>
</evidence>
<organism evidence="1 2">
    <name type="scientific">Leptospira borgpetersenii serovar Pomona str. 200901868</name>
    <dbReference type="NCBI Taxonomy" id="1192866"/>
    <lineage>
        <taxon>Bacteria</taxon>
        <taxon>Pseudomonadati</taxon>
        <taxon>Spirochaetota</taxon>
        <taxon>Spirochaetia</taxon>
        <taxon>Leptospirales</taxon>
        <taxon>Leptospiraceae</taxon>
        <taxon>Leptospira</taxon>
    </lineage>
</organism>
<comment type="caution">
    <text evidence="1">The sequence shown here is derived from an EMBL/GenBank/DDBJ whole genome shotgun (WGS) entry which is preliminary data.</text>
</comment>
<proteinExistence type="predicted"/>
<accession>M6WQQ5</accession>